<dbReference type="eggNOG" id="COG2220">
    <property type="taxonomic scope" value="Bacteria"/>
</dbReference>
<dbReference type="Pfam" id="PF13483">
    <property type="entry name" value="Lactamase_B_3"/>
    <property type="match status" value="1"/>
</dbReference>
<evidence type="ECO:0000313" key="2">
    <source>
        <dbReference type="EMBL" id="EFW25151.1"/>
    </source>
</evidence>
<dbReference type="SUPFAM" id="SSF56281">
    <property type="entry name" value="Metallo-hydrolase/oxidoreductase"/>
    <property type="match status" value="1"/>
</dbReference>
<comment type="caution">
    <text evidence="2">The sequence shown here is derived from an EMBL/GenBank/DDBJ whole genome shotgun (WGS) entry which is preliminary data.</text>
</comment>
<dbReference type="Gene3D" id="3.60.15.10">
    <property type="entry name" value="Ribonuclease Z/Hydroxyacylglutathione hydrolase-like"/>
    <property type="match status" value="1"/>
</dbReference>
<keyword evidence="1" id="KW-0378">Hydrolase</keyword>
<dbReference type="PANTHER" id="PTHR43546:SF9">
    <property type="entry name" value="L-ASCORBATE-6-PHOSPHATE LACTONASE ULAG-RELATED"/>
    <property type="match status" value="1"/>
</dbReference>
<dbReference type="PANTHER" id="PTHR43546">
    <property type="entry name" value="UPF0173 METAL-DEPENDENT HYDROLASE MJ1163-RELATED"/>
    <property type="match status" value="1"/>
</dbReference>
<dbReference type="STRING" id="706433.HMPREF9430_00319"/>
<name>E7ML28_9FIRM</name>
<evidence type="ECO:0000256" key="1">
    <source>
        <dbReference type="ARBA" id="ARBA00022801"/>
    </source>
</evidence>
<dbReference type="InterPro" id="IPR050114">
    <property type="entry name" value="UPF0173_UPF0282_UlaG_hydrolase"/>
</dbReference>
<dbReference type="Proteomes" id="UP000004097">
    <property type="component" value="Unassembled WGS sequence"/>
</dbReference>
<evidence type="ECO:0008006" key="4">
    <source>
        <dbReference type="Google" id="ProtNLM"/>
    </source>
</evidence>
<gene>
    <name evidence="2" type="ORF">HMPREF9430_00319</name>
</gene>
<sequence length="367" mass="42006">MSWYDKTIIKEVIMPKVNEITRESWILGAFPEWGTWLNEEIDNTVVEPGTFSMWWLGCVGVWFKTENDTNIAIDLWFGNGKRTQKVSSMAPYHQMRNMMGVENLQPNLRAAPIVYDPFGVTKCDAVLATHYHNDHIDPFFAAAVLKNCSDDVPFIGPLECVKKWVGWGVPEERCKVVKPGDIITIKDTKIHVLESYDRTCLVTTEVGEDIAGICPTNMDQKAVNYLIEMPAGTVYHTGDSHYSICYADIGKKYNIDIAFGAYGENPVGCQDKMTSVDMCRMGEATNAKVIIPLHHDVWTNMKADPEEIMLVYNFKKDVLKYKFHPFIWDVGGKYTWPLDKDLLKFHYRRGFEDCFTKERNVPFPSIL</sequence>
<protein>
    <recommendedName>
        <fullName evidence="4">Metallo-beta-lactamase domain-containing protein</fullName>
    </recommendedName>
</protein>
<dbReference type="GO" id="GO:0016787">
    <property type="term" value="F:hydrolase activity"/>
    <property type="evidence" value="ECO:0007669"/>
    <property type="project" value="UniProtKB-KW"/>
</dbReference>
<evidence type="ECO:0000313" key="3">
    <source>
        <dbReference type="Proteomes" id="UP000004097"/>
    </source>
</evidence>
<proteinExistence type="predicted"/>
<reference evidence="2 3" key="1">
    <citation type="submission" date="2010-08" db="EMBL/GenBank/DDBJ databases">
        <authorList>
            <person name="Weinstock G."/>
            <person name="Sodergren E."/>
            <person name="Clifton S."/>
            <person name="Fulton L."/>
            <person name="Fulton B."/>
            <person name="Courtney L."/>
            <person name="Fronick C."/>
            <person name="Harrison M."/>
            <person name="Strong C."/>
            <person name="Farmer C."/>
            <person name="Delahaunty K."/>
            <person name="Markovic C."/>
            <person name="Hall O."/>
            <person name="Minx P."/>
            <person name="Tomlinson C."/>
            <person name="Mitreva M."/>
            <person name="Hou S."/>
            <person name="Chen J."/>
            <person name="Wollam A."/>
            <person name="Pepin K.H."/>
            <person name="Johnson M."/>
            <person name="Bhonagiri V."/>
            <person name="Zhang X."/>
            <person name="Suruliraj S."/>
            <person name="Warren W."/>
            <person name="Chinwalla A."/>
            <person name="Mardis E.R."/>
            <person name="Wilson R.K."/>
        </authorList>
    </citation>
    <scope>NUCLEOTIDE SEQUENCE [LARGE SCALE GENOMIC DNA]</scope>
    <source>
        <strain evidence="2 3">F0204</strain>
    </source>
</reference>
<keyword evidence="3" id="KW-1185">Reference proteome</keyword>
<dbReference type="HOGENOM" id="CLU_074775_0_0_9"/>
<dbReference type="EMBL" id="AECQ01000004">
    <property type="protein sequence ID" value="EFW25151.1"/>
    <property type="molecule type" value="Genomic_DNA"/>
</dbReference>
<dbReference type="NCBIfam" id="NF008688">
    <property type="entry name" value="PRK11709.1"/>
    <property type="match status" value="1"/>
</dbReference>
<organism evidence="2 3">
    <name type="scientific">Solobacterium moorei F0204</name>
    <dbReference type="NCBI Taxonomy" id="706433"/>
    <lineage>
        <taxon>Bacteria</taxon>
        <taxon>Bacillati</taxon>
        <taxon>Bacillota</taxon>
        <taxon>Erysipelotrichia</taxon>
        <taxon>Erysipelotrichales</taxon>
        <taxon>Erysipelotrichaceae</taxon>
        <taxon>Solobacterium</taxon>
    </lineage>
</organism>
<dbReference type="AlphaFoldDB" id="E7ML28"/>
<dbReference type="InterPro" id="IPR036866">
    <property type="entry name" value="RibonucZ/Hydroxyglut_hydro"/>
</dbReference>
<accession>E7ML28</accession>